<dbReference type="AlphaFoldDB" id="A0A1X2H2B9"/>
<feature type="active site" description="Proton donor" evidence="3">
    <location>
        <position position="55"/>
    </location>
</feature>
<evidence type="ECO:0000256" key="4">
    <source>
        <dbReference type="PIRSR" id="PIRSR000097-2"/>
    </source>
</evidence>
<dbReference type="SUPFAM" id="SSF51430">
    <property type="entry name" value="NAD(P)-linked oxidoreductase"/>
    <property type="match status" value="1"/>
</dbReference>
<dbReference type="OMA" id="VHYPLAT"/>
<dbReference type="GO" id="GO:0034599">
    <property type="term" value="P:cellular response to oxidative stress"/>
    <property type="evidence" value="ECO:0007669"/>
    <property type="project" value="EnsemblFungi"/>
</dbReference>
<dbReference type="InParanoid" id="A0A1X2H2B9"/>
<feature type="domain" description="NADP-dependent oxidoreductase" evidence="6">
    <location>
        <begin position="26"/>
        <end position="265"/>
    </location>
</feature>
<reference evidence="7 8" key="1">
    <citation type="submission" date="2016-07" db="EMBL/GenBank/DDBJ databases">
        <title>Pervasive Adenine N6-methylation of Active Genes in Fungi.</title>
        <authorList>
            <consortium name="DOE Joint Genome Institute"/>
            <person name="Mondo S.J."/>
            <person name="Dannebaum R.O."/>
            <person name="Kuo R.C."/>
            <person name="Labutti K."/>
            <person name="Haridas S."/>
            <person name="Kuo A."/>
            <person name="Salamov A."/>
            <person name="Ahrendt S.R."/>
            <person name="Lipzen A."/>
            <person name="Sullivan W."/>
            <person name="Andreopoulos W.B."/>
            <person name="Clum A."/>
            <person name="Lindquist E."/>
            <person name="Daum C."/>
            <person name="Ramamoorthy G.K."/>
            <person name="Gryganskyi A."/>
            <person name="Culley D."/>
            <person name="Magnuson J.K."/>
            <person name="James T.Y."/>
            <person name="O'Malley M.A."/>
            <person name="Stajich J.E."/>
            <person name="Spatafora J.W."/>
            <person name="Visel A."/>
            <person name="Grigoriev I.V."/>
        </authorList>
    </citation>
    <scope>NUCLEOTIDE SEQUENCE [LARGE SCALE GENOMIC DNA]</scope>
    <source>
        <strain evidence="7 8">NRRL 2496</strain>
    </source>
</reference>
<dbReference type="Gene3D" id="3.20.20.100">
    <property type="entry name" value="NADP-dependent oxidoreductase domain"/>
    <property type="match status" value="1"/>
</dbReference>
<dbReference type="PRINTS" id="PR00069">
    <property type="entry name" value="ALDKETRDTASE"/>
</dbReference>
<dbReference type="GO" id="GO:0004032">
    <property type="term" value="F:aldose reductase (NADPH) activity"/>
    <property type="evidence" value="ECO:0007669"/>
    <property type="project" value="EnsemblFungi"/>
</dbReference>
<dbReference type="GO" id="GO:0042843">
    <property type="term" value="P:D-xylose catabolic process"/>
    <property type="evidence" value="ECO:0007669"/>
    <property type="project" value="EnsemblFungi"/>
</dbReference>
<accession>A0A1X2H2B9</accession>
<dbReference type="PIRSF" id="PIRSF000097">
    <property type="entry name" value="AKR"/>
    <property type="match status" value="1"/>
</dbReference>
<evidence type="ECO:0000256" key="5">
    <source>
        <dbReference type="PIRSR" id="PIRSR000097-3"/>
    </source>
</evidence>
<evidence type="ECO:0000313" key="8">
    <source>
        <dbReference type="Proteomes" id="UP000242180"/>
    </source>
</evidence>
<feature type="binding site" evidence="4">
    <location>
        <position position="113"/>
    </location>
    <ligand>
        <name>substrate</name>
    </ligand>
</feature>
<gene>
    <name evidence="7" type="ORF">BCR43DRAFT_446600</name>
</gene>
<organism evidence="7 8">
    <name type="scientific">Syncephalastrum racemosum</name>
    <name type="common">Filamentous fungus</name>
    <dbReference type="NCBI Taxonomy" id="13706"/>
    <lineage>
        <taxon>Eukaryota</taxon>
        <taxon>Fungi</taxon>
        <taxon>Fungi incertae sedis</taxon>
        <taxon>Mucoromycota</taxon>
        <taxon>Mucoromycotina</taxon>
        <taxon>Mucoromycetes</taxon>
        <taxon>Mucorales</taxon>
        <taxon>Syncephalastraceae</taxon>
        <taxon>Syncephalastrum</taxon>
    </lineage>
</organism>
<evidence type="ECO:0000259" key="6">
    <source>
        <dbReference type="Pfam" id="PF00248"/>
    </source>
</evidence>
<evidence type="ECO:0000256" key="3">
    <source>
        <dbReference type="PIRSR" id="PIRSR000097-1"/>
    </source>
</evidence>
<feature type="site" description="Lowers pKa of active site Tyr" evidence="5">
    <location>
        <position position="80"/>
    </location>
</feature>
<dbReference type="FunCoup" id="A0A1X2H2B9">
    <property type="interactions" value="339"/>
</dbReference>
<evidence type="ECO:0000313" key="7">
    <source>
        <dbReference type="EMBL" id="ORY91161.1"/>
    </source>
</evidence>
<comment type="caution">
    <text evidence="7">The sequence shown here is derived from an EMBL/GenBank/DDBJ whole genome shotgun (WGS) entry which is preliminary data.</text>
</comment>
<dbReference type="Pfam" id="PF00248">
    <property type="entry name" value="Aldo_ket_red"/>
    <property type="match status" value="1"/>
</dbReference>
<dbReference type="PROSITE" id="PS00798">
    <property type="entry name" value="ALDOKETO_REDUCTASE_1"/>
    <property type="match status" value="1"/>
</dbReference>
<dbReference type="Proteomes" id="UP000242180">
    <property type="component" value="Unassembled WGS sequence"/>
</dbReference>
<dbReference type="InterPro" id="IPR036812">
    <property type="entry name" value="NAD(P)_OxRdtase_dom_sf"/>
</dbReference>
<dbReference type="InterPro" id="IPR020471">
    <property type="entry name" value="AKR"/>
</dbReference>
<dbReference type="PROSITE" id="PS00063">
    <property type="entry name" value="ALDOKETO_REDUCTASE_3"/>
    <property type="match status" value="1"/>
</dbReference>
<dbReference type="CDD" id="cd19071">
    <property type="entry name" value="AKR_AKR1-5-like"/>
    <property type="match status" value="1"/>
</dbReference>
<dbReference type="FunFam" id="3.20.20.100:FF:000015">
    <property type="entry name" value="Oxidoreductase, aldo/keto reductase family"/>
    <property type="match status" value="1"/>
</dbReference>
<comment type="similarity">
    <text evidence="1">Belongs to the aldo/keto reductase family.</text>
</comment>
<name>A0A1X2H2B9_SYNRA</name>
<evidence type="ECO:0000256" key="2">
    <source>
        <dbReference type="ARBA" id="ARBA00023002"/>
    </source>
</evidence>
<keyword evidence="8" id="KW-1185">Reference proteome</keyword>
<dbReference type="InterPro" id="IPR023210">
    <property type="entry name" value="NADP_OxRdtase_dom"/>
</dbReference>
<dbReference type="STRING" id="13706.A0A1X2H2B9"/>
<dbReference type="GO" id="GO:0019568">
    <property type="term" value="P:arabinose catabolic process"/>
    <property type="evidence" value="ECO:0007669"/>
    <property type="project" value="EnsemblFungi"/>
</dbReference>
<dbReference type="PANTHER" id="PTHR43827:SF13">
    <property type="entry name" value="ALDO_KETO REDUCTASE FAMILY PROTEIN"/>
    <property type="match status" value="1"/>
</dbReference>
<proteinExistence type="inferred from homology"/>
<dbReference type="OrthoDB" id="416253at2759"/>
<dbReference type="PANTHER" id="PTHR43827">
    <property type="entry name" value="2,5-DIKETO-D-GLUCONIC ACID REDUCTASE"/>
    <property type="match status" value="1"/>
</dbReference>
<dbReference type="PROSITE" id="PS00062">
    <property type="entry name" value="ALDOKETO_REDUCTASE_2"/>
    <property type="match status" value="1"/>
</dbReference>
<keyword evidence="2" id="KW-0560">Oxidoreductase</keyword>
<protein>
    <submittedName>
        <fullName evidence="7">Glyoxal reductase</fullName>
    </submittedName>
</protein>
<dbReference type="InterPro" id="IPR018170">
    <property type="entry name" value="Aldo/ket_reductase_CS"/>
</dbReference>
<sequence>MSLTSVASKRTLNDGNTIPCVGFGVYNTLPGQETVQSVLWALEAGFRHIDTAAVYHNEEGVGEALKQTNVPREEIFVTTKLWDNGHGYEKAKAHLEQSLSKLGLDYVDLYLIHSPGPGKKLRLESWKALEELQAAGKIKSIGVSNYGVHHLEELLANATVKPVVNQIEVTPYLARDEIEQFCRQHDIHLEAYSPLTMGQKLKDKKLVAIADKHGKSTAQILIRWSVQRGYIPLPKSVHKDRIVSNAAIFDFELSREEMETLNGFDEHLVTEWDPTEFD</sequence>
<evidence type="ECO:0000256" key="1">
    <source>
        <dbReference type="ARBA" id="ARBA00007905"/>
    </source>
</evidence>
<dbReference type="EMBL" id="MCGN01000011">
    <property type="protein sequence ID" value="ORY91161.1"/>
    <property type="molecule type" value="Genomic_DNA"/>
</dbReference>